<dbReference type="GO" id="GO:1904680">
    <property type="term" value="F:peptide transmembrane transporter activity"/>
    <property type="evidence" value="ECO:0007669"/>
    <property type="project" value="TreeGrafter"/>
</dbReference>
<keyword evidence="7" id="KW-1185">Reference proteome</keyword>
<dbReference type="InterPro" id="IPR039424">
    <property type="entry name" value="SBP_5"/>
</dbReference>
<dbReference type="GO" id="GO:0043190">
    <property type="term" value="C:ATP-binding cassette (ABC) transporter complex"/>
    <property type="evidence" value="ECO:0007669"/>
    <property type="project" value="InterPro"/>
</dbReference>
<dbReference type="Gene3D" id="3.40.190.10">
    <property type="entry name" value="Periplasmic binding protein-like II"/>
    <property type="match status" value="1"/>
</dbReference>
<dbReference type="PANTHER" id="PTHR30290">
    <property type="entry name" value="PERIPLASMIC BINDING COMPONENT OF ABC TRANSPORTER"/>
    <property type="match status" value="1"/>
</dbReference>
<evidence type="ECO:0000259" key="5">
    <source>
        <dbReference type="Pfam" id="PF00496"/>
    </source>
</evidence>
<dbReference type="Gene3D" id="3.90.76.10">
    <property type="entry name" value="Dipeptide-binding Protein, Domain 1"/>
    <property type="match status" value="1"/>
</dbReference>
<dbReference type="FunCoup" id="A0A6M4H993">
    <property type="interactions" value="248"/>
</dbReference>
<dbReference type="RefSeq" id="WP_171164024.1">
    <property type="nucleotide sequence ID" value="NZ_CP053073.1"/>
</dbReference>
<dbReference type="InParanoid" id="A0A6M4H993"/>
<reference evidence="6 7" key="1">
    <citation type="submission" date="2020-04" db="EMBL/GenBank/DDBJ databases">
        <title>Usitatibacter rugosus gen. nov., sp. nov. and Usitatibacter palustris sp. nov., novel members of Usitatibacteraceae fam. nov. within the order Nitrosomonadales isolated from soil.</title>
        <authorList>
            <person name="Huber K.J."/>
            <person name="Neumann-Schaal M."/>
            <person name="Geppert A."/>
            <person name="Luckner M."/>
            <person name="Wanner G."/>
            <person name="Overmann J."/>
        </authorList>
    </citation>
    <scope>NUCLEOTIDE SEQUENCE [LARGE SCALE GENOMIC DNA]</scope>
    <source>
        <strain evidence="6 7">Swamp67</strain>
    </source>
</reference>
<dbReference type="SUPFAM" id="SSF53850">
    <property type="entry name" value="Periplasmic binding protein-like II"/>
    <property type="match status" value="1"/>
</dbReference>
<dbReference type="Pfam" id="PF00496">
    <property type="entry name" value="SBP_bac_5"/>
    <property type="match status" value="1"/>
</dbReference>
<feature type="chain" id="PRO_5026908796" evidence="4">
    <location>
        <begin position="22"/>
        <end position="529"/>
    </location>
</feature>
<feature type="domain" description="Solute-binding protein family 5" evidence="5">
    <location>
        <begin position="65"/>
        <end position="446"/>
    </location>
</feature>
<evidence type="ECO:0000256" key="1">
    <source>
        <dbReference type="ARBA" id="ARBA00005695"/>
    </source>
</evidence>
<dbReference type="CDD" id="cd08498">
    <property type="entry name" value="PBP2_NikA_DppA_OppA_like_2"/>
    <property type="match status" value="1"/>
</dbReference>
<proteinExistence type="inferred from homology"/>
<dbReference type="Gene3D" id="3.10.105.10">
    <property type="entry name" value="Dipeptide-binding Protein, Domain 3"/>
    <property type="match status" value="1"/>
</dbReference>
<dbReference type="PANTHER" id="PTHR30290:SF9">
    <property type="entry name" value="OLIGOPEPTIDE-BINDING PROTEIN APPA"/>
    <property type="match status" value="1"/>
</dbReference>
<gene>
    <name evidence="6" type="primary">hbpA_7</name>
    <name evidence="6" type="ORF">DSM104440_02979</name>
</gene>
<protein>
    <submittedName>
        <fullName evidence="6">Heme-binding protein A</fullName>
    </submittedName>
</protein>
<comment type="similarity">
    <text evidence="1">Belongs to the bacterial solute-binding protein 5 family.</text>
</comment>
<name>A0A6M4H993_9PROT</name>
<dbReference type="GO" id="GO:0030288">
    <property type="term" value="C:outer membrane-bounded periplasmic space"/>
    <property type="evidence" value="ECO:0007669"/>
    <property type="project" value="UniProtKB-ARBA"/>
</dbReference>
<feature type="signal peptide" evidence="4">
    <location>
        <begin position="1"/>
        <end position="21"/>
    </location>
</feature>
<dbReference type="EMBL" id="CP053073">
    <property type="protein sequence ID" value="QJR16150.1"/>
    <property type="molecule type" value="Genomic_DNA"/>
</dbReference>
<keyword evidence="2" id="KW-0813">Transport</keyword>
<dbReference type="PIRSF" id="PIRSF002741">
    <property type="entry name" value="MppA"/>
    <property type="match status" value="1"/>
</dbReference>
<keyword evidence="3 4" id="KW-0732">Signal</keyword>
<evidence type="ECO:0000313" key="7">
    <source>
        <dbReference type="Proteomes" id="UP000503096"/>
    </source>
</evidence>
<evidence type="ECO:0000256" key="2">
    <source>
        <dbReference type="ARBA" id="ARBA00022448"/>
    </source>
</evidence>
<evidence type="ECO:0000256" key="4">
    <source>
        <dbReference type="SAM" id="SignalP"/>
    </source>
</evidence>
<dbReference type="Proteomes" id="UP000503096">
    <property type="component" value="Chromosome"/>
</dbReference>
<dbReference type="InterPro" id="IPR030678">
    <property type="entry name" value="Peptide/Ni-bd"/>
</dbReference>
<evidence type="ECO:0000313" key="6">
    <source>
        <dbReference type="EMBL" id="QJR16150.1"/>
    </source>
</evidence>
<evidence type="ECO:0000256" key="3">
    <source>
        <dbReference type="ARBA" id="ARBA00022729"/>
    </source>
</evidence>
<accession>A0A6M4H993</accession>
<dbReference type="GO" id="GO:0015833">
    <property type="term" value="P:peptide transport"/>
    <property type="evidence" value="ECO:0007669"/>
    <property type="project" value="TreeGrafter"/>
</dbReference>
<sequence>MRRPFCLVASLLIAVVPLANAKTLRWSSQGDYLTADPMAQNEILTNSINGHVYEGLLTRGKKLELLPALAVSWKQVSPTVWVFNLRKGVKWHDGSDFTADDVVFSIKRNQGPSSNFRVYGNAAGEPKKIDDHTVELTTKVPNPVMLQMLSNSVFIMNKAWCEKHKVEKSQDFTKQEESYAARNAMGTGPYVLVSRDPDVKSVFKKNPNWWGLKEKGYWDGNVDDIIYTPVKEPGTRMAALLAGNLDFVLDPSVQDVEKLKKDKDVKVYEGKENRIVFMGFDQARDELLYSNVKGKNPFKDKRVRQAFYQAIDVDAIHKTVMRGLSAPTAVNLPNPTIMGIPASMDKRYPYDVAAAKKLLTEAGYPNGFDLTIDCPNNRYINDEKICVAIAGMLAKIGVNAKVNAIPRSQYFPKAQRLEVSMYMLGWGGATTDAWFTLQPVLHSRNDKGDGDYNWGNYKDPVFDAMIEDITGDMDAKRRQETIIKAMKYHHDNIFHIPLHVQVIPWASRANVTVIHRADNWLQATWVTIK</sequence>
<dbReference type="KEGG" id="upl:DSM104440_02979"/>
<dbReference type="AlphaFoldDB" id="A0A6M4H993"/>
<organism evidence="6 7">
    <name type="scientific">Usitatibacter palustris</name>
    <dbReference type="NCBI Taxonomy" id="2732487"/>
    <lineage>
        <taxon>Bacteria</taxon>
        <taxon>Pseudomonadati</taxon>
        <taxon>Pseudomonadota</taxon>
        <taxon>Betaproteobacteria</taxon>
        <taxon>Nitrosomonadales</taxon>
        <taxon>Usitatibacteraceae</taxon>
        <taxon>Usitatibacter</taxon>
    </lineage>
</organism>
<dbReference type="InterPro" id="IPR000914">
    <property type="entry name" value="SBP_5_dom"/>
</dbReference>